<keyword evidence="2" id="KW-1185">Reference proteome</keyword>
<evidence type="ECO:0000313" key="2">
    <source>
        <dbReference type="Proteomes" id="UP000606786"/>
    </source>
</evidence>
<sequence>MHGHLRGGGAAAEKYTRGSILQLLGNGLSLFRQNIIALTNEVEAMGKQTTHSIPYTLLHAEKFHFPTAKR</sequence>
<evidence type="ECO:0000313" key="1">
    <source>
        <dbReference type="EMBL" id="CAD6998792.1"/>
    </source>
</evidence>
<dbReference type="AlphaFoldDB" id="A0A811UHV1"/>
<name>A0A811UHV1_CERCA</name>
<accession>A0A811UHV1</accession>
<gene>
    <name evidence="1" type="ORF">CCAP1982_LOCUS7346</name>
</gene>
<feature type="non-terminal residue" evidence="1">
    <location>
        <position position="70"/>
    </location>
</feature>
<protein>
    <submittedName>
        <fullName evidence="1">(Mediterranean fruit fly) hypothetical protein</fullName>
    </submittedName>
</protein>
<reference evidence="1" key="1">
    <citation type="submission" date="2020-11" db="EMBL/GenBank/DDBJ databases">
        <authorList>
            <person name="Whitehead M."/>
        </authorList>
    </citation>
    <scope>NUCLEOTIDE SEQUENCE</scope>
    <source>
        <strain evidence="1">EGII</strain>
    </source>
</reference>
<proteinExistence type="predicted"/>
<dbReference type="EMBL" id="CAJHJT010000012">
    <property type="protein sequence ID" value="CAD6998792.1"/>
    <property type="molecule type" value="Genomic_DNA"/>
</dbReference>
<organism evidence="1 2">
    <name type="scientific">Ceratitis capitata</name>
    <name type="common">Mediterranean fruit fly</name>
    <name type="synonym">Tephritis capitata</name>
    <dbReference type="NCBI Taxonomy" id="7213"/>
    <lineage>
        <taxon>Eukaryota</taxon>
        <taxon>Metazoa</taxon>
        <taxon>Ecdysozoa</taxon>
        <taxon>Arthropoda</taxon>
        <taxon>Hexapoda</taxon>
        <taxon>Insecta</taxon>
        <taxon>Pterygota</taxon>
        <taxon>Neoptera</taxon>
        <taxon>Endopterygota</taxon>
        <taxon>Diptera</taxon>
        <taxon>Brachycera</taxon>
        <taxon>Muscomorpha</taxon>
        <taxon>Tephritoidea</taxon>
        <taxon>Tephritidae</taxon>
        <taxon>Ceratitis</taxon>
        <taxon>Ceratitis</taxon>
    </lineage>
</organism>
<comment type="caution">
    <text evidence="1">The sequence shown here is derived from an EMBL/GenBank/DDBJ whole genome shotgun (WGS) entry which is preliminary data.</text>
</comment>
<dbReference type="Proteomes" id="UP000606786">
    <property type="component" value="Unassembled WGS sequence"/>
</dbReference>